<dbReference type="AlphaFoldDB" id="A0A374PDV9"/>
<evidence type="ECO:0000313" key="7">
    <source>
        <dbReference type="Proteomes" id="UP000263014"/>
    </source>
</evidence>
<evidence type="ECO:0000313" key="6">
    <source>
        <dbReference type="Proteomes" id="UP000261257"/>
    </source>
</evidence>
<dbReference type="Pfam" id="PF08348">
    <property type="entry name" value="PAS_6"/>
    <property type="match status" value="1"/>
</dbReference>
<dbReference type="PANTHER" id="PTHR35568:SF1">
    <property type="entry name" value="TRANSCRIPTIONAL REGULATOR DAUR"/>
    <property type="match status" value="1"/>
</dbReference>
<dbReference type="InterPro" id="IPR039446">
    <property type="entry name" value="DauR-like"/>
</dbReference>
<dbReference type="InterPro" id="IPR013559">
    <property type="entry name" value="YheO"/>
</dbReference>
<dbReference type="InterPro" id="IPR000700">
    <property type="entry name" value="PAS-assoc_C"/>
</dbReference>
<comment type="caution">
    <text evidence="3">The sequence shown here is derived from an EMBL/GenBank/DDBJ whole genome shotgun (WGS) entry which is preliminary data.</text>
</comment>
<organism evidence="3 7">
    <name type="scientific">Hungatella hathewayi</name>
    <dbReference type="NCBI Taxonomy" id="154046"/>
    <lineage>
        <taxon>Bacteria</taxon>
        <taxon>Bacillati</taxon>
        <taxon>Bacillota</taxon>
        <taxon>Clostridia</taxon>
        <taxon>Lachnospirales</taxon>
        <taxon>Lachnospiraceae</taxon>
        <taxon>Hungatella</taxon>
    </lineage>
</organism>
<dbReference type="GeneID" id="86063273"/>
<dbReference type="EMBL" id="QSSQ01000001">
    <property type="protein sequence ID" value="RGM09024.1"/>
    <property type="molecule type" value="Genomic_DNA"/>
</dbReference>
<dbReference type="PROSITE" id="PS50113">
    <property type="entry name" value="PAC"/>
    <property type="match status" value="1"/>
</dbReference>
<evidence type="ECO:0000313" key="4">
    <source>
        <dbReference type="EMBL" id="RGM09024.1"/>
    </source>
</evidence>
<accession>A0A374PDV9</accession>
<gene>
    <name evidence="2" type="ORF">DWX31_10500</name>
    <name evidence="4" type="ORF">DXC39_03465</name>
    <name evidence="3" type="ORF">DXD79_05685</name>
</gene>
<evidence type="ECO:0000313" key="2">
    <source>
        <dbReference type="EMBL" id="RGD70673.1"/>
    </source>
</evidence>
<dbReference type="OrthoDB" id="9796595at2"/>
<dbReference type="InterPro" id="IPR039445">
    <property type="entry name" value="DauR-like_HTH"/>
</dbReference>
<proteinExistence type="predicted"/>
<dbReference type="Proteomes" id="UP000263014">
    <property type="component" value="Unassembled WGS sequence"/>
</dbReference>
<dbReference type="RefSeq" id="WP_025530740.1">
    <property type="nucleotide sequence ID" value="NZ_CACRUH010000075.1"/>
</dbReference>
<dbReference type="EMBL" id="QSON01000002">
    <property type="protein sequence ID" value="RGJ06778.1"/>
    <property type="molecule type" value="Genomic_DNA"/>
</dbReference>
<evidence type="ECO:0000313" key="3">
    <source>
        <dbReference type="EMBL" id="RGJ06778.1"/>
    </source>
</evidence>
<dbReference type="Pfam" id="PF13309">
    <property type="entry name" value="HTH_22"/>
    <property type="match status" value="1"/>
</dbReference>
<dbReference type="PANTHER" id="PTHR35568">
    <property type="entry name" value="TRANSCRIPTIONAL REGULATOR DAUR"/>
    <property type="match status" value="1"/>
</dbReference>
<feature type="domain" description="PAC" evidence="1">
    <location>
        <begin position="71"/>
        <end position="121"/>
    </location>
</feature>
<evidence type="ECO:0000259" key="1">
    <source>
        <dbReference type="PROSITE" id="PS50113"/>
    </source>
</evidence>
<sequence length="213" mass="24374">MMHENLQVIQKMLRSIHQMLGDRYEVILHDLSHVESSIVGIEGSITHRKIGGPATNYLIQLLREYGDEAKDSINYKNVMPDGRVLRSSTIFIRDNDGKIIGSLCINQDLTDFMVANRLLERLVEFKNEEHEVPKEMFAQDISEVMESMVGSELALVNKPVAYMQKEDKLALVDDLEHKGIFDVKGSVEYVAECLGVTNFTVYNYLKEIRTKHK</sequence>
<evidence type="ECO:0000313" key="5">
    <source>
        <dbReference type="Proteomes" id="UP000261023"/>
    </source>
</evidence>
<reference evidence="5 6" key="1">
    <citation type="submission" date="2018-08" db="EMBL/GenBank/DDBJ databases">
        <title>A genome reference for cultivated species of the human gut microbiota.</title>
        <authorList>
            <person name="Zou Y."/>
            <person name="Xue W."/>
            <person name="Luo G."/>
        </authorList>
    </citation>
    <scope>NUCLEOTIDE SEQUENCE [LARGE SCALE GENOMIC DNA]</scope>
    <source>
        <strain evidence="2 5">AF19-13AC</strain>
        <strain evidence="4 6">TF05-11AC</strain>
        <strain evidence="3 7">TM09-12</strain>
    </source>
</reference>
<name>A0A374PDV9_9FIRM</name>
<dbReference type="Proteomes" id="UP000261023">
    <property type="component" value="Unassembled WGS sequence"/>
</dbReference>
<protein>
    <submittedName>
        <fullName evidence="3">Transcriptional regulator</fullName>
    </submittedName>
</protein>
<dbReference type="EMBL" id="QTJW01000006">
    <property type="protein sequence ID" value="RGD70673.1"/>
    <property type="molecule type" value="Genomic_DNA"/>
</dbReference>
<dbReference type="Proteomes" id="UP000261257">
    <property type="component" value="Unassembled WGS sequence"/>
</dbReference>